<protein>
    <submittedName>
        <fullName evidence="2">Uncharacterized protein</fullName>
    </submittedName>
</protein>
<dbReference type="Proteomes" id="UP000593576">
    <property type="component" value="Unassembled WGS sequence"/>
</dbReference>
<feature type="transmembrane region" description="Helical" evidence="1">
    <location>
        <begin position="12"/>
        <end position="35"/>
    </location>
</feature>
<keyword evidence="1" id="KW-1133">Transmembrane helix</keyword>
<reference evidence="2 3" key="1">
    <citation type="journal article" date="2019" name="Genome Biol. Evol.">
        <title>Insights into the evolution of the New World diploid cottons (Gossypium, subgenus Houzingenia) based on genome sequencing.</title>
        <authorList>
            <person name="Grover C.E."/>
            <person name="Arick M.A. 2nd"/>
            <person name="Thrash A."/>
            <person name="Conover J.L."/>
            <person name="Sanders W.S."/>
            <person name="Peterson D.G."/>
            <person name="Frelichowski J.E."/>
            <person name="Scheffler J.A."/>
            <person name="Scheffler B.E."/>
            <person name="Wendel J.F."/>
        </authorList>
    </citation>
    <scope>NUCLEOTIDE SEQUENCE [LARGE SCALE GENOMIC DNA]</scope>
    <source>
        <strain evidence="2">1</strain>
        <tissue evidence="2">Leaf</tissue>
    </source>
</reference>
<comment type="caution">
    <text evidence="2">The sequence shown here is derived from an EMBL/GenBank/DDBJ whole genome shotgun (WGS) entry which is preliminary data.</text>
</comment>
<proteinExistence type="predicted"/>
<dbReference type="Gene3D" id="2.40.10.480">
    <property type="match status" value="1"/>
</dbReference>
<sequence length="116" mass="12822">MRCLGCGAVETLGFSTVIWATVIWAIVIVFLVWVLGPKKLLYLDCLLHIGRANLANYTIDAKNERILWSYEIGATVYDGMLVSNGCIYVGNGYKVNVRAFVQTYSSGTPLFAFCVT</sequence>
<accession>A0A7J9MM50</accession>
<evidence type="ECO:0000313" key="2">
    <source>
        <dbReference type="EMBL" id="MBA0872152.1"/>
    </source>
</evidence>
<evidence type="ECO:0000313" key="3">
    <source>
        <dbReference type="Proteomes" id="UP000593576"/>
    </source>
</evidence>
<keyword evidence="1" id="KW-0812">Transmembrane</keyword>
<dbReference type="PANTHER" id="PTHR32303">
    <property type="entry name" value="QUINOPROTEIN ALCOHOL DEHYDROGENASE (CYTOCHROME C)"/>
    <property type="match status" value="1"/>
</dbReference>
<dbReference type="PANTHER" id="PTHR32303:SF22">
    <property type="entry name" value="POLYVINYLALCOHOL DEHYDROGENASE-LIKE"/>
    <property type="match status" value="1"/>
</dbReference>
<dbReference type="EMBL" id="JABFAF010000012">
    <property type="protein sequence ID" value="MBA0872152.1"/>
    <property type="molecule type" value="Genomic_DNA"/>
</dbReference>
<dbReference type="AlphaFoldDB" id="A0A7J9MM50"/>
<name>A0A7J9MM50_GOSSC</name>
<organism evidence="2 3">
    <name type="scientific">Gossypium schwendimanii</name>
    <name type="common">Cotton</name>
    <dbReference type="NCBI Taxonomy" id="34291"/>
    <lineage>
        <taxon>Eukaryota</taxon>
        <taxon>Viridiplantae</taxon>
        <taxon>Streptophyta</taxon>
        <taxon>Embryophyta</taxon>
        <taxon>Tracheophyta</taxon>
        <taxon>Spermatophyta</taxon>
        <taxon>Magnoliopsida</taxon>
        <taxon>eudicotyledons</taxon>
        <taxon>Gunneridae</taxon>
        <taxon>Pentapetalae</taxon>
        <taxon>rosids</taxon>
        <taxon>malvids</taxon>
        <taxon>Malvales</taxon>
        <taxon>Malvaceae</taxon>
        <taxon>Malvoideae</taxon>
        <taxon>Gossypium</taxon>
    </lineage>
</organism>
<evidence type="ECO:0000256" key="1">
    <source>
        <dbReference type="SAM" id="Phobius"/>
    </source>
</evidence>
<keyword evidence="3" id="KW-1185">Reference proteome</keyword>
<keyword evidence="1" id="KW-0472">Membrane</keyword>
<dbReference type="OrthoDB" id="416253at2759"/>
<gene>
    <name evidence="2" type="ORF">Goshw_008146</name>
</gene>